<evidence type="ECO:0000256" key="2">
    <source>
        <dbReference type="SAM" id="MobiDB-lite"/>
    </source>
</evidence>
<gene>
    <name evidence="4" type="ORF">GOMPHAMPRED_003545</name>
</gene>
<dbReference type="GO" id="GO:0005634">
    <property type="term" value="C:nucleus"/>
    <property type="evidence" value="ECO:0007669"/>
    <property type="project" value="TreeGrafter"/>
</dbReference>
<dbReference type="Pfam" id="PF00226">
    <property type="entry name" value="DnaJ"/>
    <property type="match status" value="1"/>
</dbReference>
<dbReference type="InterPro" id="IPR018253">
    <property type="entry name" value="DnaJ_domain_CS"/>
</dbReference>
<evidence type="ECO:0000259" key="3">
    <source>
        <dbReference type="PROSITE" id="PS50076"/>
    </source>
</evidence>
<comment type="caution">
    <text evidence="4">The sequence shown here is derived from an EMBL/GenBank/DDBJ whole genome shotgun (WGS) entry which is preliminary data.</text>
</comment>
<dbReference type="InterPro" id="IPR036869">
    <property type="entry name" value="J_dom_sf"/>
</dbReference>
<dbReference type="CDD" id="cd06257">
    <property type="entry name" value="DnaJ"/>
    <property type="match status" value="1"/>
</dbReference>
<accession>A0A8H3IDM8</accession>
<dbReference type="SMART" id="SM00271">
    <property type="entry name" value="DnaJ"/>
    <property type="match status" value="1"/>
</dbReference>
<evidence type="ECO:0000256" key="1">
    <source>
        <dbReference type="SAM" id="Coils"/>
    </source>
</evidence>
<protein>
    <recommendedName>
        <fullName evidence="3">J domain-containing protein</fullName>
    </recommendedName>
</protein>
<dbReference type="Proteomes" id="UP000664169">
    <property type="component" value="Unassembled WGS sequence"/>
</dbReference>
<dbReference type="PROSITE" id="PS50076">
    <property type="entry name" value="DNAJ_2"/>
    <property type="match status" value="1"/>
</dbReference>
<dbReference type="Gene3D" id="1.10.287.110">
    <property type="entry name" value="DnaJ domain"/>
    <property type="match status" value="1"/>
</dbReference>
<proteinExistence type="predicted"/>
<organism evidence="4 5">
    <name type="scientific">Gomphillus americanus</name>
    <dbReference type="NCBI Taxonomy" id="1940652"/>
    <lineage>
        <taxon>Eukaryota</taxon>
        <taxon>Fungi</taxon>
        <taxon>Dikarya</taxon>
        <taxon>Ascomycota</taxon>
        <taxon>Pezizomycotina</taxon>
        <taxon>Lecanoromycetes</taxon>
        <taxon>OSLEUM clade</taxon>
        <taxon>Ostropomycetidae</taxon>
        <taxon>Ostropales</taxon>
        <taxon>Graphidaceae</taxon>
        <taxon>Gomphilloideae</taxon>
        <taxon>Gomphillus</taxon>
    </lineage>
</organism>
<sequence length="474" mass="54351">MPKRGARSKANVVDEEGNKPQDAQDNQQQTRPPSLLDHYPDTSVNPYELMGITRDATDADIKRAYKKGALRCHPDKHPEDQKYRAQKAFQQLTTAYAVLGDPLRRSHYDATGMVHQALHLDRDDPWSWQPFYQHCWAEMAEGDIEAFAKEYRFSQEERQDLLMQYTIHKGDMNKVYEHVTLSNPLEDDDRYRRWIKEAIISLEVKSYKAFEEESIESIRFRQAEAKKEADEAEEMKEMLKKSGSWFDPPSDHEGHDLLALAIRQKNKSRSVAFLEQLMAKYGSKSSKRGSKKGKESLPSGPSEEDFERNRKKSIEEALKRDKERQRKRTSATPQKRKAEEGKDDETSDPDGEHPVKRWNRQRKKVKQQQEDDKAAEAADPSSEEEGTADQADLDEEIYGEPRSNDEAEPKTTGKSKTSTAKRKIPVKKPAAKNAKSKAAPVRKARTKRTRGAVVSEEEEGNIELGSEDSDENEE</sequence>
<keyword evidence="1" id="KW-0175">Coiled coil</keyword>
<name>A0A8H3IDM8_9LECA</name>
<dbReference type="SUPFAM" id="SSF46565">
    <property type="entry name" value="Chaperone J-domain"/>
    <property type="match status" value="1"/>
</dbReference>
<feature type="compositionally biased region" description="Basic and acidic residues" evidence="2">
    <location>
        <begin position="312"/>
        <end position="324"/>
    </location>
</feature>
<dbReference type="GO" id="GO:0005737">
    <property type="term" value="C:cytoplasm"/>
    <property type="evidence" value="ECO:0007669"/>
    <property type="project" value="TreeGrafter"/>
</dbReference>
<dbReference type="PANTHER" id="PTHR44144:SF1">
    <property type="entry name" value="DNAJ HOMOLOG SUBFAMILY C MEMBER 9"/>
    <property type="match status" value="1"/>
</dbReference>
<evidence type="ECO:0000313" key="5">
    <source>
        <dbReference type="Proteomes" id="UP000664169"/>
    </source>
</evidence>
<keyword evidence="5" id="KW-1185">Reference proteome</keyword>
<dbReference type="PROSITE" id="PS00636">
    <property type="entry name" value="DNAJ_1"/>
    <property type="match status" value="1"/>
</dbReference>
<feature type="compositionally biased region" description="Polar residues" evidence="2">
    <location>
        <begin position="21"/>
        <end position="32"/>
    </location>
</feature>
<feature type="compositionally biased region" description="Basic and acidic residues" evidence="2">
    <location>
        <begin position="367"/>
        <end position="376"/>
    </location>
</feature>
<feature type="region of interest" description="Disordered" evidence="2">
    <location>
        <begin position="1"/>
        <end position="43"/>
    </location>
</feature>
<dbReference type="InterPro" id="IPR001623">
    <property type="entry name" value="DnaJ_domain"/>
</dbReference>
<dbReference type="AlphaFoldDB" id="A0A8H3IDM8"/>
<feature type="compositionally biased region" description="Basic residues" evidence="2">
    <location>
        <begin position="440"/>
        <end position="450"/>
    </location>
</feature>
<feature type="compositionally biased region" description="Basic residues" evidence="2">
    <location>
        <begin position="419"/>
        <end position="430"/>
    </location>
</feature>
<feature type="domain" description="J" evidence="3">
    <location>
        <begin position="45"/>
        <end position="112"/>
    </location>
</feature>
<dbReference type="PRINTS" id="PR00625">
    <property type="entry name" value="JDOMAIN"/>
</dbReference>
<reference evidence="4" key="1">
    <citation type="submission" date="2021-03" db="EMBL/GenBank/DDBJ databases">
        <authorList>
            <person name="Tagirdzhanova G."/>
        </authorList>
    </citation>
    <scope>NUCLEOTIDE SEQUENCE</scope>
</reference>
<evidence type="ECO:0000313" key="4">
    <source>
        <dbReference type="EMBL" id="CAF9924187.1"/>
    </source>
</evidence>
<feature type="compositionally biased region" description="Basic and acidic residues" evidence="2">
    <location>
        <begin position="402"/>
        <end position="411"/>
    </location>
</feature>
<dbReference type="GO" id="GO:0031072">
    <property type="term" value="F:heat shock protein binding"/>
    <property type="evidence" value="ECO:0007669"/>
    <property type="project" value="TreeGrafter"/>
</dbReference>
<feature type="compositionally biased region" description="Basic residues" evidence="2">
    <location>
        <begin position="356"/>
        <end position="366"/>
    </location>
</feature>
<feature type="region of interest" description="Disordered" evidence="2">
    <location>
        <begin position="282"/>
        <end position="474"/>
    </location>
</feature>
<dbReference type="EMBL" id="CAJPDQ010000021">
    <property type="protein sequence ID" value="CAF9924187.1"/>
    <property type="molecule type" value="Genomic_DNA"/>
</dbReference>
<dbReference type="InterPro" id="IPR056453">
    <property type="entry name" value="HTH_DNAJC9"/>
</dbReference>
<dbReference type="Pfam" id="PF23302">
    <property type="entry name" value="HTH_DNAJC9"/>
    <property type="match status" value="1"/>
</dbReference>
<dbReference type="OrthoDB" id="110024at2759"/>
<dbReference type="InterPro" id="IPR052594">
    <property type="entry name" value="J_domain-containing_protein"/>
</dbReference>
<dbReference type="PANTHER" id="PTHR44144">
    <property type="entry name" value="DNAJ HOMOLOG SUBFAMILY C MEMBER 9"/>
    <property type="match status" value="1"/>
</dbReference>
<feature type="compositionally biased region" description="Acidic residues" evidence="2">
    <location>
        <begin position="455"/>
        <end position="474"/>
    </location>
</feature>
<feature type="coiled-coil region" evidence="1">
    <location>
        <begin position="215"/>
        <end position="242"/>
    </location>
</feature>
<feature type="compositionally biased region" description="Acidic residues" evidence="2">
    <location>
        <begin position="381"/>
        <end position="398"/>
    </location>
</feature>